<proteinExistence type="predicted"/>
<protein>
    <submittedName>
        <fullName evidence="1">Uncharacterized protein</fullName>
    </submittedName>
</protein>
<dbReference type="EMBL" id="CM047898">
    <property type="protein sequence ID" value="KAJ0104757.1"/>
    <property type="molecule type" value="Genomic_DNA"/>
</dbReference>
<dbReference type="Proteomes" id="UP001164250">
    <property type="component" value="Chromosome 2"/>
</dbReference>
<accession>A0ACC1BYI4</accession>
<comment type="caution">
    <text evidence="1">The sequence shown here is derived from an EMBL/GenBank/DDBJ whole genome shotgun (WGS) entry which is preliminary data.</text>
</comment>
<name>A0ACC1BYI4_9ROSI</name>
<gene>
    <name evidence="1" type="ORF">Patl1_17483</name>
</gene>
<evidence type="ECO:0000313" key="2">
    <source>
        <dbReference type="Proteomes" id="UP001164250"/>
    </source>
</evidence>
<reference evidence="2" key="1">
    <citation type="journal article" date="2023" name="G3 (Bethesda)">
        <title>Genome assembly and association tests identify interacting loci associated with vigor, precocity, and sex in interspecific pistachio rootstocks.</title>
        <authorList>
            <person name="Palmer W."/>
            <person name="Jacygrad E."/>
            <person name="Sagayaradj S."/>
            <person name="Cavanaugh K."/>
            <person name="Han R."/>
            <person name="Bertier L."/>
            <person name="Beede B."/>
            <person name="Kafkas S."/>
            <person name="Golino D."/>
            <person name="Preece J."/>
            <person name="Michelmore R."/>
        </authorList>
    </citation>
    <scope>NUCLEOTIDE SEQUENCE [LARGE SCALE GENOMIC DNA]</scope>
</reference>
<organism evidence="1 2">
    <name type="scientific">Pistacia atlantica</name>
    <dbReference type="NCBI Taxonomy" id="434234"/>
    <lineage>
        <taxon>Eukaryota</taxon>
        <taxon>Viridiplantae</taxon>
        <taxon>Streptophyta</taxon>
        <taxon>Embryophyta</taxon>
        <taxon>Tracheophyta</taxon>
        <taxon>Spermatophyta</taxon>
        <taxon>Magnoliopsida</taxon>
        <taxon>eudicotyledons</taxon>
        <taxon>Gunneridae</taxon>
        <taxon>Pentapetalae</taxon>
        <taxon>rosids</taxon>
        <taxon>malvids</taxon>
        <taxon>Sapindales</taxon>
        <taxon>Anacardiaceae</taxon>
        <taxon>Pistacia</taxon>
    </lineage>
</organism>
<keyword evidence="2" id="KW-1185">Reference proteome</keyword>
<evidence type="ECO:0000313" key="1">
    <source>
        <dbReference type="EMBL" id="KAJ0104757.1"/>
    </source>
</evidence>
<sequence>MFVLLAAQVTTTESPSTYLREVQYTLQSPQPSPRRGTFSFTRNSRSKTPERRAASPLHFPFARSGSLLKRSPSPSHSHAKRRYPSEHWRTVSSSTFAERNRSKDLEQKSGKSKRLFKAFFSLRKSRKDDGSLYKFLDEN</sequence>